<evidence type="ECO:0000313" key="1">
    <source>
        <dbReference type="EMBL" id="CAG8787759.1"/>
    </source>
</evidence>
<keyword evidence="2" id="KW-1185">Reference proteome</keyword>
<reference evidence="1 2" key="1">
    <citation type="submission" date="2021-06" db="EMBL/GenBank/DDBJ databases">
        <authorList>
            <person name="Kallberg Y."/>
            <person name="Tangrot J."/>
            <person name="Rosling A."/>
        </authorList>
    </citation>
    <scope>NUCLEOTIDE SEQUENCE [LARGE SCALE GENOMIC DNA]</scope>
    <source>
        <strain evidence="1 2">120-4 pot B 10/14</strain>
    </source>
</reference>
<gene>
    <name evidence="1" type="ORF">GMARGA_LOCUS20729</name>
</gene>
<protein>
    <submittedName>
        <fullName evidence="1">39419_t:CDS:1</fullName>
    </submittedName>
</protein>
<sequence>WFSEIAKEEVLLLEPINILSLAFLLELKDVISTEGSSSSSSLASKCELKSIIFFNEVSLSSSVPQYKLNAVSLEVKKNENIER</sequence>
<accession>A0ABN7VN08</accession>
<dbReference type="EMBL" id="CAJVQB010018477">
    <property type="protein sequence ID" value="CAG8787759.1"/>
    <property type="molecule type" value="Genomic_DNA"/>
</dbReference>
<name>A0ABN7VN08_GIGMA</name>
<dbReference type="Proteomes" id="UP000789901">
    <property type="component" value="Unassembled WGS sequence"/>
</dbReference>
<proteinExistence type="predicted"/>
<organism evidence="1 2">
    <name type="scientific">Gigaspora margarita</name>
    <dbReference type="NCBI Taxonomy" id="4874"/>
    <lineage>
        <taxon>Eukaryota</taxon>
        <taxon>Fungi</taxon>
        <taxon>Fungi incertae sedis</taxon>
        <taxon>Mucoromycota</taxon>
        <taxon>Glomeromycotina</taxon>
        <taxon>Glomeromycetes</taxon>
        <taxon>Diversisporales</taxon>
        <taxon>Gigasporaceae</taxon>
        <taxon>Gigaspora</taxon>
    </lineage>
</organism>
<comment type="caution">
    <text evidence="1">The sequence shown here is derived from an EMBL/GenBank/DDBJ whole genome shotgun (WGS) entry which is preliminary data.</text>
</comment>
<feature type="non-terminal residue" evidence="1">
    <location>
        <position position="1"/>
    </location>
</feature>
<evidence type="ECO:0000313" key="2">
    <source>
        <dbReference type="Proteomes" id="UP000789901"/>
    </source>
</evidence>